<evidence type="ECO:0000313" key="2">
    <source>
        <dbReference type="EMBL" id="AWI34923.1"/>
    </source>
</evidence>
<keyword evidence="2" id="KW-0808">Transferase</keyword>
<proteinExistence type="predicted"/>
<dbReference type="EMBL" id="CP021886">
    <property type="protein sequence ID" value="AWI34923.1"/>
    <property type="molecule type" value="Genomic_DNA"/>
</dbReference>
<dbReference type="Pfam" id="PF00583">
    <property type="entry name" value="Acetyltransf_1"/>
    <property type="match status" value="1"/>
</dbReference>
<dbReference type="PROSITE" id="PS51186">
    <property type="entry name" value="GNAT"/>
    <property type="match status" value="1"/>
</dbReference>
<dbReference type="OrthoDB" id="9793138at2"/>
<dbReference type="Proteomes" id="UP000244890">
    <property type="component" value="Chromosome"/>
</dbReference>
<dbReference type="GO" id="GO:0016747">
    <property type="term" value="F:acyltransferase activity, transferring groups other than amino-acyl groups"/>
    <property type="evidence" value="ECO:0007669"/>
    <property type="project" value="InterPro"/>
</dbReference>
<accession>A0A2U8FFJ0</accession>
<feature type="domain" description="N-acetyltransferase" evidence="1">
    <location>
        <begin position="1"/>
        <end position="162"/>
    </location>
</feature>
<name>A0A2U8FFJ0_9HELI</name>
<reference evidence="2 3" key="1">
    <citation type="submission" date="2017-06" db="EMBL/GenBank/DDBJ databases">
        <title>Complete genome of Helicobacter apodemus.</title>
        <authorList>
            <person name="Cho S."/>
        </authorList>
    </citation>
    <scope>NUCLEOTIDE SEQUENCE [LARGE SCALE GENOMIC DNA]</scope>
    <source>
        <strain evidence="3">SNUVETPUB-15-01</strain>
    </source>
</reference>
<dbReference type="RefSeq" id="WP_108911692.1">
    <property type="nucleotide sequence ID" value="NZ_CP021886.1"/>
</dbReference>
<dbReference type="InterPro" id="IPR000182">
    <property type="entry name" value="GNAT_dom"/>
</dbReference>
<dbReference type="AlphaFoldDB" id="A0A2U8FFJ0"/>
<evidence type="ECO:0000259" key="1">
    <source>
        <dbReference type="PROSITE" id="PS51186"/>
    </source>
</evidence>
<dbReference type="SUPFAM" id="SSF55729">
    <property type="entry name" value="Acyl-CoA N-acyltransferases (Nat)"/>
    <property type="match status" value="1"/>
</dbReference>
<dbReference type="Gene3D" id="3.40.630.30">
    <property type="match status" value="1"/>
</dbReference>
<dbReference type="CDD" id="cd04301">
    <property type="entry name" value="NAT_SF"/>
    <property type="match status" value="1"/>
</dbReference>
<organism evidence="2 3">
    <name type="scientific">Helicobacter apodemus</name>
    <dbReference type="NCBI Taxonomy" id="135569"/>
    <lineage>
        <taxon>Bacteria</taxon>
        <taxon>Pseudomonadati</taxon>
        <taxon>Campylobacterota</taxon>
        <taxon>Epsilonproteobacteria</taxon>
        <taxon>Campylobacterales</taxon>
        <taxon>Helicobacteraceae</taxon>
        <taxon>Helicobacter</taxon>
    </lineage>
</organism>
<protein>
    <submittedName>
        <fullName evidence="2">GNAT family N-acetyltransferase</fullName>
    </submittedName>
</protein>
<evidence type="ECO:0000313" key="3">
    <source>
        <dbReference type="Proteomes" id="UP000244890"/>
    </source>
</evidence>
<dbReference type="KEGG" id="had:CDV25_09230"/>
<gene>
    <name evidence="2" type="ORF">CDV25_09230</name>
</gene>
<sequence length="173" mass="19975">MIITQPTLKDIPFMREFLAPEVERGIILERPIEVMANMIRSYHIAWEEEEILQTQQKLHLSPNNLEELKRPKMLGFCALHIHSQTLAEIRSLIVAPFAQRKGIATALILDCIKEGVKLNVSEILVLTYKKVLFEKLGFIEIPKEKIPNQKIWADCILCKHFPLCDEVALIKHI</sequence>
<dbReference type="InterPro" id="IPR016181">
    <property type="entry name" value="Acyl_CoA_acyltransferase"/>
</dbReference>